<evidence type="ECO:0000256" key="3">
    <source>
        <dbReference type="ARBA" id="ARBA00022748"/>
    </source>
</evidence>
<evidence type="ECO:0000256" key="4">
    <source>
        <dbReference type="ARBA" id="ARBA00023157"/>
    </source>
</evidence>
<keyword evidence="3" id="KW-0201">Cytochrome c-type biogenesis</keyword>
<dbReference type="SUPFAM" id="SSF52833">
    <property type="entry name" value="Thioredoxin-like"/>
    <property type="match status" value="1"/>
</dbReference>
<accession>A0ABY9TXU1</accession>
<comment type="similarity">
    <text evidence="2">Belongs to the thioredoxin family. DsbE subfamily.</text>
</comment>
<dbReference type="InterPro" id="IPR013766">
    <property type="entry name" value="Thioredoxin_domain"/>
</dbReference>
<feature type="domain" description="Thioredoxin" evidence="6">
    <location>
        <begin position="34"/>
        <end position="176"/>
    </location>
</feature>
<reference evidence="8" key="1">
    <citation type="submission" date="2023-09" db="EMBL/GenBank/DDBJ databases">
        <authorList>
            <person name="Zhang C."/>
        </authorList>
    </citation>
    <scope>NUCLEOTIDE SEQUENCE [LARGE SCALE GENOMIC DNA]</scope>
    <source>
        <strain evidence="8">SQ149</strain>
    </source>
</reference>
<dbReference type="PROSITE" id="PS00194">
    <property type="entry name" value="THIOREDOXIN_1"/>
    <property type="match status" value="1"/>
</dbReference>
<dbReference type="CDD" id="cd03010">
    <property type="entry name" value="TlpA_like_DsbE"/>
    <property type="match status" value="1"/>
</dbReference>
<keyword evidence="8" id="KW-1185">Reference proteome</keyword>
<evidence type="ECO:0000259" key="6">
    <source>
        <dbReference type="PROSITE" id="PS51352"/>
    </source>
</evidence>
<name>A0ABY9TXU1_9GAMM</name>
<protein>
    <submittedName>
        <fullName evidence="7">DsbE family thiol:disulfide interchange protein</fullName>
    </submittedName>
</protein>
<organism evidence="7 8">
    <name type="scientific">Thalassotalea psychrophila</name>
    <dbReference type="NCBI Taxonomy" id="3065647"/>
    <lineage>
        <taxon>Bacteria</taxon>
        <taxon>Pseudomonadati</taxon>
        <taxon>Pseudomonadota</taxon>
        <taxon>Gammaproteobacteria</taxon>
        <taxon>Alteromonadales</taxon>
        <taxon>Colwelliaceae</taxon>
        <taxon>Thalassotalea</taxon>
    </lineage>
</organism>
<dbReference type="NCBIfam" id="TIGR00385">
    <property type="entry name" value="dsbE"/>
    <property type="match status" value="1"/>
</dbReference>
<dbReference type="Proteomes" id="UP001258994">
    <property type="component" value="Chromosome"/>
</dbReference>
<evidence type="ECO:0000256" key="2">
    <source>
        <dbReference type="ARBA" id="ARBA00007758"/>
    </source>
</evidence>
<keyword evidence="4" id="KW-1015">Disulfide bond</keyword>
<dbReference type="EMBL" id="CP134145">
    <property type="protein sequence ID" value="WNC73153.1"/>
    <property type="molecule type" value="Genomic_DNA"/>
</dbReference>
<dbReference type="Pfam" id="PF08534">
    <property type="entry name" value="Redoxin"/>
    <property type="match status" value="1"/>
</dbReference>
<dbReference type="InterPro" id="IPR017937">
    <property type="entry name" value="Thioredoxin_CS"/>
</dbReference>
<dbReference type="InterPro" id="IPR036249">
    <property type="entry name" value="Thioredoxin-like_sf"/>
</dbReference>
<dbReference type="InterPro" id="IPR050553">
    <property type="entry name" value="Thioredoxin_ResA/DsbE_sf"/>
</dbReference>
<keyword evidence="5" id="KW-0676">Redox-active center</keyword>
<evidence type="ECO:0000256" key="1">
    <source>
        <dbReference type="ARBA" id="ARBA00004383"/>
    </source>
</evidence>
<comment type="subcellular location">
    <subcellularLocation>
        <location evidence="1">Cell inner membrane</location>
        <topology evidence="1">Single-pass membrane protein</topology>
        <orientation evidence="1">Periplasmic side</orientation>
    </subcellularLocation>
</comment>
<dbReference type="PANTHER" id="PTHR42852">
    <property type="entry name" value="THIOL:DISULFIDE INTERCHANGE PROTEIN DSBE"/>
    <property type="match status" value="1"/>
</dbReference>
<dbReference type="PROSITE" id="PS51352">
    <property type="entry name" value="THIOREDOXIN_2"/>
    <property type="match status" value="1"/>
</dbReference>
<evidence type="ECO:0000313" key="8">
    <source>
        <dbReference type="Proteomes" id="UP001258994"/>
    </source>
</evidence>
<evidence type="ECO:0000256" key="5">
    <source>
        <dbReference type="ARBA" id="ARBA00023284"/>
    </source>
</evidence>
<dbReference type="InterPro" id="IPR013740">
    <property type="entry name" value="Redoxin"/>
</dbReference>
<dbReference type="Gene3D" id="3.40.30.10">
    <property type="entry name" value="Glutaredoxin"/>
    <property type="match status" value="1"/>
</dbReference>
<proteinExistence type="inferred from homology"/>
<evidence type="ECO:0000313" key="7">
    <source>
        <dbReference type="EMBL" id="WNC73153.1"/>
    </source>
</evidence>
<gene>
    <name evidence="7" type="ORF">RGQ13_03970</name>
</gene>
<dbReference type="InterPro" id="IPR004799">
    <property type="entry name" value="Periplasmic_diS_OxRdtase_DsbE"/>
</dbReference>
<dbReference type="PANTHER" id="PTHR42852:SF6">
    <property type="entry name" value="THIOL:DISULFIDE INTERCHANGE PROTEIN DSBE"/>
    <property type="match status" value="1"/>
</dbReference>
<sequence>MKILIRLIPLVLFILLGILLYRGLFLNPQAMPSALVGKPFPEFNLTRLGGQQQTLTKTDFKPGIKLVNVWATWCPSCKVEHPFLVKLSKDNRFSLYGINYKDNRKDAKKWLKYYKDPYQFSIYDDIGRLGLNLGVYGAPETFVVDHKGVIRKRFAGVLEPRVWQREFLPLINTIETEMAEGK</sequence>
<dbReference type="RefSeq" id="WP_348392265.1">
    <property type="nucleotide sequence ID" value="NZ_CP134145.1"/>
</dbReference>